<name>A0A9P4WZ63_9PLEO</name>
<gene>
    <name evidence="1" type="ORF">E8E12_011436</name>
</gene>
<evidence type="ECO:0000313" key="1">
    <source>
        <dbReference type="EMBL" id="KAF3046157.1"/>
    </source>
</evidence>
<reference evidence="1" key="1">
    <citation type="submission" date="2019-04" db="EMBL/GenBank/DDBJ databases">
        <title>Sequencing of skin fungus with MAO and IRED activity.</title>
        <authorList>
            <person name="Marsaioli A.J."/>
            <person name="Bonatto J.M.C."/>
            <person name="Reis Junior O."/>
        </authorList>
    </citation>
    <scope>NUCLEOTIDE SEQUENCE</scope>
    <source>
        <strain evidence="1">28M1</strain>
    </source>
</reference>
<dbReference type="AlphaFoldDB" id="A0A9P4WZ63"/>
<dbReference type="EMBL" id="SWKV01000005">
    <property type="protein sequence ID" value="KAF3046157.1"/>
    <property type="molecule type" value="Genomic_DNA"/>
</dbReference>
<proteinExistence type="predicted"/>
<sequence length="280" mass="31941">MGLGISSMEAVRNMDAFKYKIKIAWYNLVAEYSRMSEDKDITGTQMLKGKETVYFKAQSQNLSSYYDSLIGSARSLLHTILVRNPGDHSLVNQINFDTNTLLPSYEPNILDALNHVQRSNTQRAQRLKLENCQINLTVSSGWFIKRVIPFLNDDSSLNRIGLVLDYMSKTKPVKMDIEVWPLSMGTQVLMLETVFREQNDPDEEYTLFMAVHLGKADSHDWWDRPRWELYFDCSVGSVQVTKDTLHLTSRVFSMHGPDALGNLAPELTPVAILKTVVEID</sequence>
<dbReference type="Proteomes" id="UP000758155">
    <property type="component" value="Unassembled WGS sequence"/>
</dbReference>
<organism evidence="1 2">
    <name type="scientific">Didymella heteroderae</name>
    <dbReference type="NCBI Taxonomy" id="1769908"/>
    <lineage>
        <taxon>Eukaryota</taxon>
        <taxon>Fungi</taxon>
        <taxon>Dikarya</taxon>
        <taxon>Ascomycota</taxon>
        <taxon>Pezizomycotina</taxon>
        <taxon>Dothideomycetes</taxon>
        <taxon>Pleosporomycetidae</taxon>
        <taxon>Pleosporales</taxon>
        <taxon>Pleosporineae</taxon>
        <taxon>Didymellaceae</taxon>
        <taxon>Didymella</taxon>
    </lineage>
</organism>
<accession>A0A9P4WZ63</accession>
<comment type="caution">
    <text evidence="1">The sequence shown here is derived from an EMBL/GenBank/DDBJ whole genome shotgun (WGS) entry which is preliminary data.</text>
</comment>
<evidence type="ECO:0000313" key="2">
    <source>
        <dbReference type="Proteomes" id="UP000758155"/>
    </source>
</evidence>
<keyword evidence="2" id="KW-1185">Reference proteome</keyword>
<protein>
    <submittedName>
        <fullName evidence="1">Uncharacterized protein</fullName>
    </submittedName>
</protein>